<evidence type="ECO:0000313" key="2">
    <source>
        <dbReference type="EMBL" id="RYN85232.1"/>
    </source>
</evidence>
<reference evidence="3" key="1">
    <citation type="journal article" date="2019" name="bioRxiv">
        <title>Genomics, evolutionary history and diagnostics of the Alternaria alternata species group including apple and Asian pear pathotypes.</title>
        <authorList>
            <person name="Armitage A.D."/>
            <person name="Cockerton H.M."/>
            <person name="Sreenivasaprasad S."/>
            <person name="Woodhall J.W."/>
            <person name="Lane C.R."/>
            <person name="Harrison R.J."/>
            <person name="Clarkson J.P."/>
        </authorList>
    </citation>
    <scope>NUCLEOTIDE SEQUENCE [LARGE SCALE GENOMIC DNA]</scope>
    <source>
        <strain evidence="3">FERA 635</strain>
    </source>
</reference>
<proteinExistence type="predicted"/>
<evidence type="ECO:0000313" key="3">
    <source>
        <dbReference type="Proteomes" id="UP000293195"/>
    </source>
</evidence>
<dbReference type="InterPro" id="IPR010730">
    <property type="entry name" value="HET"/>
</dbReference>
<keyword evidence="3" id="KW-1185">Reference proteome</keyword>
<dbReference type="Proteomes" id="UP000293195">
    <property type="component" value="Unassembled WGS sequence"/>
</dbReference>
<dbReference type="PANTHER" id="PTHR33112">
    <property type="entry name" value="DOMAIN PROTEIN, PUTATIVE-RELATED"/>
    <property type="match status" value="1"/>
</dbReference>
<dbReference type="EMBL" id="PDXF01000194">
    <property type="protein sequence ID" value="RYN85232.1"/>
    <property type="molecule type" value="Genomic_DNA"/>
</dbReference>
<feature type="domain" description="Heterokaryon incompatibility" evidence="1">
    <location>
        <begin position="183"/>
        <end position="336"/>
    </location>
</feature>
<accession>A0ABY0FP24</accession>
<dbReference type="Pfam" id="PF06985">
    <property type="entry name" value="HET"/>
    <property type="match status" value="1"/>
</dbReference>
<organism evidence="2 3">
    <name type="scientific">Alternaria tenuissima</name>
    <dbReference type="NCBI Taxonomy" id="119927"/>
    <lineage>
        <taxon>Eukaryota</taxon>
        <taxon>Fungi</taxon>
        <taxon>Dikarya</taxon>
        <taxon>Ascomycota</taxon>
        <taxon>Pezizomycotina</taxon>
        <taxon>Dothideomycetes</taxon>
        <taxon>Pleosporomycetidae</taxon>
        <taxon>Pleosporales</taxon>
        <taxon>Pleosporineae</taxon>
        <taxon>Pleosporaceae</taxon>
        <taxon>Alternaria</taxon>
        <taxon>Alternaria sect. Alternaria</taxon>
        <taxon>Alternaria alternata complex</taxon>
    </lineage>
</organism>
<gene>
    <name evidence="2" type="ORF">AA0119_g13277</name>
</gene>
<protein>
    <recommendedName>
        <fullName evidence="1">Heterokaryon incompatibility domain-containing protein</fullName>
    </recommendedName>
</protein>
<dbReference type="PANTHER" id="PTHR33112:SF16">
    <property type="entry name" value="HETEROKARYON INCOMPATIBILITY DOMAIN-CONTAINING PROTEIN"/>
    <property type="match status" value="1"/>
</dbReference>
<sequence>MDILNGAHTCPHCQGIVLDGTGPNVKQRFRFSYSDIRAFTAVCFLLRWCLRQARVVPKPTDTLVLSTCEDSEDVASLNVHWEDEFGRPFHTDYICDRTLLHIFANKGDPSARYVRSRPLRMSKGRPEDLQRCREHFERCLRHPKCIDAARKAGHHIAPKRLLDVQHHSHERLYTVPEGNHPHYVALSYCWGATQPEQVKTKSANVHDRHDVTDLSAFPQTIQDAVDVCRSFGFYYIWIDALCIVQDDTDDQASEIAKMGSIYRGAALTIAAASAASSTDGFLQDRTFEEAYGNLFRIPYCHKQDGNITEGSILLSELPISDRYEDPLDERGWTMQEDMLSLRLLRFGSKQTTWRCPTHPGGINIDGGSCPVRENEDMAFAVDNPSLNAEVRSRLINSAASASSNVYESWQNNIAKYTLRKFTRPSDKLSACAALAENFSDIMGLETSDYLAGLWKPDLPAQLLWYRLEVPDLPAHLLRYRPEVPNSARFSGPTWSWASLGEPIEFLHRFRTHCGPPVKARARYVDSQINHRFRQCQYAEVEEGRLDLQGRLQKARWNISGLRGHVTSFEILPVTITWDIVGGSHPKIVWCFEVVGSYHTLGLVLVAKGQTDFERVGYFESRGGKEHKLIQNWFNKVEPKTISIR</sequence>
<name>A0ABY0FP24_9PLEO</name>
<evidence type="ECO:0000259" key="1">
    <source>
        <dbReference type="Pfam" id="PF06985"/>
    </source>
</evidence>
<comment type="caution">
    <text evidence="2">The sequence shown here is derived from an EMBL/GenBank/DDBJ whole genome shotgun (WGS) entry which is preliminary data.</text>
</comment>